<dbReference type="GO" id="GO:0005886">
    <property type="term" value="C:plasma membrane"/>
    <property type="evidence" value="ECO:0007669"/>
    <property type="project" value="TreeGrafter"/>
</dbReference>
<dbReference type="PANTHER" id="PTHR24238:SF69">
    <property type="entry name" value="G-PROTEIN COUPLED RECEPTOR 165"/>
    <property type="match status" value="1"/>
</dbReference>
<comment type="subcellular location">
    <subcellularLocation>
        <location evidence="1">Membrane</location>
        <topology evidence="1">Multi-pass membrane protein</topology>
    </subcellularLocation>
</comment>
<evidence type="ECO:0000313" key="11">
    <source>
        <dbReference type="EMBL" id="CAI6349021.1"/>
    </source>
</evidence>
<feature type="domain" description="G-protein coupled receptors family 1 profile" evidence="10">
    <location>
        <begin position="1"/>
        <end position="88"/>
    </location>
</feature>
<feature type="transmembrane region" description="Helical" evidence="9">
    <location>
        <begin position="68"/>
        <end position="91"/>
    </location>
</feature>
<dbReference type="InterPro" id="IPR017452">
    <property type="entry name" value="GPCR_Rhodpsn_7TM"/>
</dbReference>
<dbReference type="AlphaFoldDB" id="A0AAV0W1Q2"/>
<evidence type="ECO:0000256" key="3">
    <source>
        <dbReference type="ARBA" id="ARBA00022989"/>
    </source>
</evidence>
<gene>
    <name evidence="11" type="ORF">MEUPH1_LOCUS5635</name>
</gene>
<dbReference type="GO" id="GO:0008188">
    <property type="term" value="F:neuropeptide receptor activity"/>
    <property type="evidence" value="ECO:0007669"/>
    <property type="project" value="TreeGrafter"/>
</dbReference>
<reference evidence="11 12" key="1">
    <citation type="submission" date="2023-01" db="EMBL/GenBank/DDBJ databases">
        <authorList>
            <person name="Whitehead M."/>
        </authorList>
    </citation>
    <scope>NUCLEOTIDE SEQUENCE [LARGE SCALE GENOMIC DNA]</scope>
</reference>
<evidence type="ECO:0000313" key="12">
    <source>
        <dbReference type="Proteomes" id="UP001160148"/>
    </source>
</evidence>
<dbReference type="PROSITE" id="PS50262">
    <property type="entry name" value="G_PROTEIN_RECEP_F1_2"/>
    <property type="match status" value="1"/>
</dbReference>
<evidence type="ECO:0000259" key="10">
    <source>
        <dbReference type="PROSITE" id="PS50262"/>
    </source>
</evidence>
<keyword evidence="2 9" id="KW-0812">Transmembrane</keyword>
<organism evidence="11 12">
    <name type="scientific">Macrosiphum euphorbiae</name>
    <name type="common">potato aphid</name>
    <dbReference type="NCBI Taxonomy" id="13131"/>
    <lineage>
        <taxon>Eukaryota</taxon>
        <taxon>Metazoa</taxon>
        <taxon>Ecdysozoa</taxon>
        <taxon>Arthropoda</taxon>
        <taxon>Hexapoda</taxon>
        <taxon>Insecta</taxon>
        <taxon>Pterygota</taxon>
        <taxon>Neoptera</taxon>
        <taxon>Paraneoptera</taxon>
        <taxon>Hemiptera</taxon>
        <taxon>Sternorrhyncha</taxon>
        <taxon>Aphidomorpha</taxon>
        <taxon>Aphidoidea</taxon>
        <taxon>Aphididae</taxon>
        <taxon>Macrosiphini</taxon>
        <taxon>Macrosiphum</taxon>
    </lineage>
</organism>
<dbReference type="SUPFAM" id="SSF81321">
    <property type="entry name" value="Family A G protein-coupled receptor-like"/>
    <property type="match status" value="1"/>
</dbReference>
<proteinExistence type="predicted"/>
<evidence type="ECO:0000256" key="8">
    <source>
        <dbReference type="SAM" id="MobiDB-lite"/>
    </source>
</evidence>
<sequence>MPSRLNEVQSQVSDSDDEEIDGYKESKTQKYLISMIISYAVCLCPLMILRLAKLEVSETYENSRHFDLTFMICVWLAFVPTVTTPLLFVAWNSDSSTKDRIRSYFKRTKVTAEQATRTVSTEGLAARNSIYTVQESIPA</sequence>
<feature type="region of interest" description="Disordered" evidence="8">
    <location>
        <begin position="1"/>
        <end position="20"/>
    </location>
</feature>
<dbReference type="Gene3D" id="1.20.1070.10">
    <property type="entry name" value="Rhodopsin 7-helix transmembrane proteins"/>
    <property type="match status" value="1"/>
</dbReference>
<evidence type="ECO:0000256" key="2">
    <source>
        <dbReference type="ARBA" id="ARBA00022692"/>
    </source>
</evidence>
<name>A0AAV0W1Q2_9HEMI</name>
<dbReference type="Proteomes" id="UP001160148">
    <property type="component" value="Unassembled WGS sequence"/>
</dbReference>
<keyword evidence="5 9" id="KW-0472">Membrane</keyword>
<evidence type="ECO:0000256" key="7">
    <source>
        <dbReference type="ARBA" id="ARBA00023224"/>
    </source>
</evidence>
<dbReference type="PANTHER" id="PTHR24238">
    <property type="entry name" value="G-PROTEIN COUPLED RECEPTOR"/>
    <property type="match status" value="1"/>
</dbReference>
<evidence type="ECO:0000256" key="6">
    <source>
        <dbReference type="ARBA" id="ARBA00023170"/>
    </source>
</evidence>
<evidence type="ECO:0000256" key="4">
    <source>
        <dbReference type="ARBA" id="ARBA00023040"/>
    </source>
</evidence>
<accession>A0AAV0W1Q2</accession>
<comment type="caution">
    <text evidence="11">The sequence shown here is derived from an EMBL/GenBank/DDBJ whole genome shotgun (WGS) entry which is preliminary data.</text>
</comment>
<dbReference type="EMBL" id="CARXXK010000001">
    <property type="protein sequence ID" value="CAI6349021.1"/>
    <property type="molecule type" value="Genomic_DNA"/>
</dbReference>
<keyword evidence="6" id="KW-0675">Receptor</keyword>
<keyword evidence="7" id="KW-0807">Transducer</keyword>
<protein>
    <recommendedName>
        <fullName evidence="10">G-protein coupled receptors family 1 profile domain-containing protein</fullName>
    </recommendedName>
</protein>
<keyword evidence="4" id="KW-0297">G-protein coupled receptor</keyword>
<feature type="transmembrane region" description="Helical" evidence="9">
    <location>
        <begin position="31"/>
        <end position="48"/>
    </location>
</feature>
<evidence type="ECO:0000256" key="5">
    <source>
        <dbReference type="ARBA" id="ARBA00023136"/>
    </source>
</evidence>
<evidence type="ECO:0000256" key="9">
    <source>
        <dbReference type="SAM" id="Phobius"/>
    </source>
</evidence>
<keyword evidence="12" id="KW-1185">Reference proteome</keyword>
<evidence type="ECO:0000256" key="1">
    <source>
        <dbReference type="ARBA" id="ARBA00004141"/>
    </source>
</evidence>
<feature type="compositionally biased region" description="Polar residues" evidence="8">
    <location>
        <begin position="1"/>
        <end position="13"/>
    </location>
</feature>
<keyword evidence="3 9" id="KW-1133">Transmembrane helix</keyword>